<dbReference type="RefSeq" id="WP_109678245.1">
    <property type="nucleotide sequence ID" value="NZ_QGDT01000024.1"/>
</dbReference>
<dbReference type="Gene3D" id="3.30.360.10">
    <property type="entry name" value="Dihydrodipicolinate Reductase, domain 2"/>
    <property type="match status" value="1"/>
</dbReference>
<organism evidence="3 4">
    <name type="scientific">Dyadobacter jejuensis</name>
    <dbReference type="NCBI Taxonomy" id="1082580"/>
    <lineage>
        <taxon>Bacteria</taxon>
        <taxon>Pseudomonadati</taxon>
        <taxon>Bacteroidota</taxon>
        <taxon>Cytophagia</taxon>
        <taxon>Cytophagales</taxon>
        <taxon>Spirosomataceae</taxon>
        <taxon>Dyadobacter</taxon>
    </lineage>
</organism>
<dbReference type="PANTHER" id="PTHR43818">
    <property type="entry name" value="BCDNA.GH03377"/>
    <property type="match status" value="1"/>
</dbReference>
<dbReference type="AlphaFoldDB" id="A0A316A945"/>
<dbReference type="InterPro" id="IPR004104">
    <property type="entry name" value="Gfo/Idh/MocA-like_OxRdtase_C"/>
</dbReference>
<feature type="domain" description="Gfo/Idh/MocA-like oxidoreductase N-terminal" evidence="1">
    <location>
        <begin position="56"/>
        <end position="178"/>
    </location>
</feature>
<name>A0A316A945_9BACT</name>
<accession>A0A316A945</accession>
<dbReference type="NCBIfam" id="TIGR01409">
    <property type="entry name" value="TAT_signal_seq"/>
    <property type="match status" value="1"/>
</dbReference>
<dbReference type="Gene3D" id="3.40.50.720">
    <property type="entry name" value="NAD(P)-binding Rossmann-like Domain"/>
    <property type="match status" value="1"/>
</dbReference>
<dbReference type="GO" id="GO:0000166">
    <property type="term" value="F:nucleotide binding"/>
    <property type="evidence" value="ECO:0007669"/>
    <property type="project" value="InterPro"/>
</dbReference>
<keyword evidence="4" id="KW-1185">Reference proteome</keyword>
<dbReference type="EMBL" id="QGDT01000024">
    <property type="protein sequence ID" value="PWJ53374.1"/>
    <property type="molecule type" value="Genomic_DNA"/>
</dbReference>
<dbReference type="OrthoDB" id="9763611at2"/>
<dbReference type="InterPro" id="IPR000683">
    <property type="entry name" value="Gfo/Idh/MocA-like_OxRdtase_N"/>
</dbReference>
<dbReference type="Pfam" id="PF01408">
    <property type="entry name" value="GFO_IDH_MocA"/>
    <property type="match status" value="1"/>
</dbReference>
<dbReference type="Proteomes" id="UP000245880">
    <property type="component" value="Unassembled WGS sequence"/>
</dbReference>
<reference evidence="3 4" key="1">
    <citation type="submission" date="2018-03" db="EMBL/GenBank/DDBJ databases">
        <title>Genomic Encyclopedia of Archaeal and Bacterial Type Strains, Phase II (KMG-II): from individual species to whole genera.</title>
        <authorList>
            <person name="Goeker M."/>
        </authorList>
    </citation>
    <scope>NUCLEOTIDE SEQUENCE [LARGE SCALE GENOMIC DNA]</scope>
    <source>
        <strain evidence="3 4">DSM 100346</strain>
    </source>
</reference>
<dbReference type="SUPFAM" id="SSF51735">
    <property type="entry name" value="NAD(P)-binding Rossmann-fold domains"/>
    <property type="match status" value="1"/>
</dbReference>
<evidence type="ECO:0000313" key="3">
    <source>
        <dbReference type="EMBL" id="PWJ53374.1"/>
    </source>
</evidence>
<protein>
    <submittedName>
        <fullName evidence="3">Secreted protein</fullName>
    </submittedName>
</protein>
<dbReference type="InterPro" id="IPR050463">
    <property type="entry name" value="Gfo/Idh/MocA_oxidrdct_glycsds"/>
</dbReference>
<sequence>MNKKKTKPVSDSQLDSRREFLKKSATGAALFSLGGILPGFTPKSYARIIGANEKVHVGVMGVNSRGFALASNFALQPNATVVSISDVDSRAAEKCINAVKDIQQVKPENHPDFRKALESKDLDVLVVAAPDHWHAPAAILASKAGKHVYLEKPCSHNPNEGELLIKVQKKYGNQIQMGNQRRSWPNVAEAIREVHSGAIGRVYYAKGWYTNNRESIGVGQRVAAPAWLNYDLWQGPAPRRPFQDNLIHYNWHWFWHWGTGEALNNGTHMLDLMRWGMQVEYPTKVTSAGGRYRYQDDWETPDTQVINLEFGDKGAMSWEGRSCNGRTIEDSSVGVIFYGEKGSVQIDSGNSYKVYDLKNKLVKDVKNNIAIDARNKMNPSQALDSFHFQNFFDAIKKGSALNSDILGGHQSTLLAQLGNIAQRTGGTLDVDSRNGHILNNKAAQKLWGRAYEKGWEPTL</sequence>
<dbReference type="PANTHER" id="PTHR43818:SF5">
    <property type="entry name" value="OXIDOREDUCTASE FAMILY PROTEIN"/>
    <property type="match status" value="1"/>
</dbReference>
<dbReference type="SUPFAM" id="SSF55347">
    <property type="entry name" value="Glyceraldehyde-3-phosphate dehydrogenase-like, C-terminal domain"/>
    <property type="match status" value="1"/>
</dbReference>
<dbReference type="InterPro" id="IPR019546">
    <property type="entry name" value="TAT_signal_bac_arc"/>
</dbReference>
<evidence type="ECO:0000259" key="2">
    <source>
        <dbReference type="Pfam" id="PF02894"/>
    </source>
</evidence>
<evidence type="ECO:0000259" key="1">
    <source>
        <dbReference type="Pfam" id="PF01408"/>
    </source>
</evidence>
<dbReference type="Pfam" id="PF02894">
    <property type="entry name" value="GFO_IDH_MocA_C"/>
    <property type="match status" value="1"/>
</dbReference>
<dbReference type="PROSITE" id="PS51318">
    <property type="entry name" value="TAT"/>
    <property type="match status" value="1"/>
</dbReference>
<dbReference type="InterPro" id="IPR036291">
    <property type="entry name" value="NAD(P)-bd_dom_sf"/>
</dbReference>
<dbReference type="InterPro" id="IPR006311">
    <property type="entry name" value="TAT_signal"/>
</dbReference>
<gene>
    <name evidence="3" type="ORF">CLV98_12410</name>
</gene>
<proteinExistence type="predicted"/>
<evidence type="ECO:0000313" key="4">
    <source>
        <dbReference type="Proteomes" id="UP000245880"/>
    </source>
</evidence>
<comment type="caution">
    <text evidence="3">The sequence shown here is derived from an EMBL/GenBank/DDBJ whole genome shotgun (WGS) entry which is preliminary data.</text>
</comment>
<feature type="domain" description="Gfo/Idh/MocA-like oxidoreductase C-terminal" evidence="2">
    <location>
        <begin position="243"/>
        <end position="425"/>
    </location>
</feature>